<reference evidence="4" key="1">
    <citation type="journal article" date="2008" name="J. Bacteriol.">
        <title>Genome sequence of the streptomycin-producing microorganism Streptomyces griseus IFO 13350.</title>
        <authorList>
            <person name="Ohnishi Y."/>
            <person name="Ishikawa J."/>
            <person name="Hara H."/>
            <person name="Suzuki H."/>
            <person name="Ikenoya M."/>
            <person name="Ikeda H."/>
            <person name="Yamashita A."/>
            <person name="Hattori M."/>
            <person name="Horinouchi S."/>
        </authorList>
    </citation>
    <scope>NUCLEOTIDE SEQUENCE [LARGE SCALE GENOMIC DNA]</scope>
    <source>
        <strain evidence="4">JCM 4626 / NBRC 13350</strain>
    </source>
</reference>
<evidence type="ECO:0000313" key="3">
    <source>
        <dbReference type="EMBL" id="BAG19181.1"/>
    </source>
</evidence>
<dbReference type="InterPro" id="IPR022603">
    <property type="entry name" value="DUF3152"/>
</dbReference>
<proteinExistence type="predicted"/>
<evidence type="ECO:0000256" key="1">
    <source>
        <dbReference type="SAM" id="MobiDB-lite"/>
    </source>
</evidence>
<dbReference type="AlphaFoldDB" id="B1W1F6"/>
<dbReference type="KEGG" id="sgr:SGR_2352"/>
<gene>
    <name evidence="3" type="ordered locus">SGR_2352</name>
</gene>
<dbReference type="InterPro" id="IPR024079">
    <property type="entry name" value="MetalloPept_cat_dom_sf"/>
</dbReference>
<dbReference type="Gene3D" id="3.40.390.10">
    <property type="entry name" value="Collagenase (Catalytic Domain)"/>
    <property type="match status" value="1"/>
</dbReference>
<feature type="compositionally biased region" description="Basic and acidic residues" evidence="1">
    <location>
        <begin position="1"/>
        <end position="10"/>
    </location>
</feature>
<dbReference type="HOGENOM" id="CLU_037318_2_0_11"/>
<dbReference type="SUPFAM" id="SSF55486">
    <property type="entry name" value="Metalloproteases ('zincins'), catalytic domain"/>
    <property type="match status" value="1"/>
</dbReference>
<protein>
    <recommendedName>
        <fullName evidence="2">DUF3152 domain-containing protein</fullName>
    </recommendedName>
</protein>
<feature type="compositionally biased region" description="Low complexity" evidence="1">
    <location>
        <begin position="68"/>
        <end position="90"/>
    </location>
</feature>
<feature type="region of interest" description="Disordered" evidence="1">
    <location>
        <begin position="1"/>
        <end position="160"/>
    </location>
</feature>
<dbReference type="Proteomes" id="UP000001685">
    <property type="component" value="Chromosome"/>
</dbReference>
<dbReference type="eggNOG" id="COG5479">
    <property type="taxonomic scope" value="Bacteria"/>
</dbReference>
<name>B1W1F6_STRGG</name>
<dbReference type="EMBL" id="AP009493">
    <property type="protein sequence ID" value="BAG19181.1"/>
    <property type="molecule type" value="Genomic_DNA"/>
</dbReference>
<dbReference type="GO" id="GO:0008237">
    <property type="term" value="F:metallopeptidase activity"/>
    <property type="evidence" value="ECO:0007669"/>
    <property type="project" value="InterPro"/>
</dbReference>
<accession>B1W1F6</accession>
<evidence type="ECO:0000313" key="4">
    <source>
        <dbReference type="Proteomes" id="UP000001685"/>
    </source>
</evidence>
<feature type="region of interest" description="Disordered" evidence="1">
    <location>
        <begin position="183"/>
        <end position="224"/>
    </location>
</feature>
<evidence type="ECO:0000259" key="2">
    <source>
        <dbReference type="Pfam" id="PF11350"/>
    </source>
</evidence>
<sequence length="426" mass="44091">MRGGHPEQREQGGGWGAGPAPRRGQESGGPAPRSAPHAQASSPHPGRYAGPDNRPGDARPYPGGSAGPQDAARQQAVARQVSAQRAAQRAADGRAARQPAPADAPLPGPRREFVDAFDTDTPSGAPTAPPGGTPAGVDDADTEAGEPDERAAARGGKGRTFTGIAAAAVTTVLAVVVAGQVAEDSGGRTAAARAADVERQGPGGEASRSDARPTPEQPSVKPEVKPLSYAAKMAQPFPLAADLRASGTFEAVPGLAKAPGKGQKHRYRIDVEKGLGLDAGLFAEAVQKTLNDDRSWAHNGAMTFERISSGTPDFVITLASPGTTGEWCAKSGLDTTIDNVSCDSAATDRVMINAYRWAQGAATFGPEKLLSYRQMLINHEVGHRLGHNHVSCRTPGALAPVMQQQTKTLKLDGVACKPNPWVHPKG</sequence>
<dbReference type="Pfam" id="PF11350">
    <property type="entry name" value="DUF3152"/>
    <property type="match status" value="1"/>
</dbReference>
<organism evidence="3 4">
    <name type="scientific">Streptomyces griseus subsp. griseus (strain JCM 4626 / CBS 651.72 / NBRC 13350 / KCC S-0626 / ISP 5235)</name>
    <dbReference type="NCBI Taxonomy" id="455632"/>
    <lineage>
        <taxon>Bacteria</taxon>
        <taxon>Bacillati</taxon>
        <taxon>Actinomycetota</taxon>
        <taxon>Actinomycetes</taxon>
        <taxon>Kitasatosporales</taxon>
        <taxon>Streptomycetaceae</taxon>
        <taxon>Streptomyces</taxon>
    </lineage>
</organism>
<feature type="domain" description="DUF3152" evidence="2">
    <location>
        <begin position="244"/>
        <end position="424"/>
    </location>
</feature>